<evidence type="ECO:0000256" key="4">
    <source>
        <dbReference type="ARBA" id="ARBA00023136"/>
    </source>
</evidence>
<feature type="transmembrane region" description="Helical" evidence="6">
    <location>
        <begin position="441"/>
        <end position="461"/>
    </location>
</feature>
<dbReference type="SUPFAM" id="SSF161098">
    <property type="entry name" value="MetI-like"/>
    <property type="match status" value="1"/>
</dbReference>
<accession>D1BKC3</accession>
<feature type="compositionally biased region" description="Low complexity" evidence="5">
    <location>
        <begin position="20"/>
        <end position="37"/>
    </location>
</feature>
<organism evidence="7 8">
    <name type="scientific">Sanguibacter keddieii (strain ATCC 51767 / DSM 10542 / NCFB 3025 / ST-74)</name>
    <dbReference type="NCBI Taxonomy" id="446469"/>
    <lineage>
        <taxon>Bacteria</taxon>
        <taxon>Bacillati</taxon>
        <taxon>Actinomycetota</taxon>
        <taxon>Actinomycetes</taxon>
        <taxon>Micrococcales</taxon>
        <taxon>Sanguibacteraceae</taxon>
        <taxon>Sanguibacter</taxon>
    </lineage>
</organism>
<dbReference type="InterPro" id="IPR035906">
    <property type="entry name" value="MetI-like_sf"/>
</dbReference>
<reference evidence="7 8" key="1">
    <citation type="journal article" date="2009" name="Stand. Genomic Sci.">
        <title>Complete genome sequence of Sanguibacter keddieii type strain (ST-74).</title>
        <authorList>
            <person name="Ivanova N."/>
            <person name="Sikorski J."/>
            <person name="Sims D."/>
            <person name="Brettin T."/>
            <person name="Detter J.C."/>
            <person name="Han C."/>
            <person name="Lapidus A."/>
            <person name="Copeland A."/>
            <person name="Glavina Del Rio T."/>
            <person name="Nolan M."/>
            <person name="Chen F."/>
            <person name="Lucas S."/>
            <person name="Tice H."/>
            <person name="Cheng J.F."/>
            <person name="Bruce D."/>
            <person name="Goodwin L."/>
            <person name="Pitluck S."/>
            <person name="Pati A."/>
            <person name="Mavromatis K."/>
            <person name="Chen A."/>
            <person name="Palaniappan K."/>
            <person name="D'haeseleer P."/>
            <person name="Chain P."/>
            <person name="Bristow J."/>
            <person name="Eisen J.A."/>
            <person name="Markowitz V."/>
            <person name="Hugenholtz P."/>
            <person name="Goker M."/>
            <person name="Pukall R."/>
            <person name="Klenk H.P."/>
            <person name="Kyrpides N.C."/>
        </authorList>
    </citation>
    <scope>NUCLEOTIDE SEQUENCE [LARGE SCALE GENOMIC DNA]</scope>
    <source>
        <strain evidence="8">ATCC 51767 / DSM 10542 / NCFB 3025 / ST-74</strain>
    </source>
</reference>
<feature type="transmembrane region" description="Helical" evidence="6">
    <location>
        <begin position="287"/>
        <end position="313"/>
    </location>
</feature>
<evidence type="ECO:0000256" key="2">
    <source>
        <dbReference type="ARBA" id="ARBA00022692"/>
    </source>
</evidence>
<feature type="transmembrane region" description="Helical" evidence="6">
    <location>
        <begin position="153"/>
        <end position="170"/>
    </location>
</feature>
<keyword evidence="7" id="KW-0813">Transport</keyword>
<protein>
    <submittedName>
        <fullName evidence="7">Permease component of ABC-type sugar transporter</fullName>
    </submittedName>
</protein>
<dbReference type="STRING" id="446469.Sked_04340"/>
<feature type="transmembrane region" description="Helical" evidence="6">
    <location>
        <begin position="118"/>
        <end position="141"/>
    </location>
</feature>
<dbReference type="OrthoDB" id="3539781at2"/>
<name>D1BKC3_SANKS</name>
<feature type="transmembrane region" description="Helical" evidence="6">
    <location>
        <begin position="510"/>
        <end position="531"/>
    </location>
</feature>
<dbReference type="AlphaFoldDB" id="D1BKC3"/>
<dbReference type="RefSeq" id="WP_012865469.1">
    <property type="nucleotide sequence ID" value="NC_013521.1"/>
</dbReference>
<dbReference type="GO" id="GO:0016020">
    <property type="term" value="C:membrane"/>
    <property type="evidence" value="ECO:0007669"/>
    <property type="project" value="UniProtKB-SubCell"/>
</dbReference>
<keyword evidence="4 6" id="KW-0472">Membrane</keyword>
<feature type="transmembrane region" description="Helical" evidence="6">
    <location>
        <begin position="197"/>
        <end position="219"/>
    </location>
</feature>
<keyword evidence="8" id="KW-1185">Reference proteome</keyword>
<keyword evidence="7" id="KW-0762">Sugar transport</keyword>
<proteinExistence type="predicted"/>
<dbReference type="EMBL" id="CP001819">
    <property type="protein sequence ID" value="ACZ20400.1"/>
    <property type="molecule type" value="Genomic_DNA"/>
</dbReference>
<evidence type="ECO:0000256" key="3">
    <source>
        <dbReference type="ARBA" id="ARBA00022989"/>
    </source>
</evidence>
<evidence type="ECO:0000256" key="1">
    <source>
        <dbReference type="ARBA" id="ARBA00004141"/>
    </source>
</evidence>
<gene>
    <name evidence="7" type="ordered locus">Sked_04340</name>
</gene>
<feature type="transmembrane region" description="Helical" evidence="6">
    <location>
        <begin position="481"/>
        <end position="498"/>
    </location>
</feature>
<feature type="transmembrane region" description="Helical" evidence="6">
    <location>
        <begin position="55"/>
        <end position="74"/>
    </location>
</feature>
<keyword evidence="2 6" id="KW-0812">Transmembrane</keyword>
<feature type="region of interest" description="Disordered" evidence="5">
    <location>
        <begin position="1"/>
        <end position="46"/>
    </location>
</feature>
<dbReference type="HOGENOM" id="CLU_451198_0_0_11"/>
<evidence type="ECO:0000313" key="7">
    <source>
        <dbReference type="EMBL" id="ACZ20400.1"/>
    </source>
</evidence>
<dbReference type="KEGG" id="ske:Sked_04340"/>
<dbReference type="eggNOG" id="COG1175">
    <property type="taxonomic scope" value="Bacteria"/>
</dbReference>
<comment type="subcellular location">
    <subcellularLocation>
        <location evidence="1">Membrane</location>
        <topology evidence="1">Multi-pass membrane protein</topology>
    </subcellularLocation>
</comment>
<sequence length="605" mass="61684">MDQTSPEPVPAPTDRGTEGAGAPSTPAGTATPQAGVTDADGSTGTGRTRISNARLAGWFVVVALLSLAVLQYLLPALRLVQLATRDAVGFFEVSGSVGAANFRAVLEDEGFRDSVGRALAYSLIPLAAALVLGPLVAAVASRAGRATRLVSRGLLAVPLFCVSPVAYYVAQWGSARAGTIQETGERAQAVGTTQAELVIIGGLSVVGIVAALSATLYLAAMRRSARSRAGWAASGVVTAVVILAVTTLSLMVTTAPLLLTADLSAGGTTTPGMLVYEWVFIRYDLPIGSAALALLLVPTALVGVVLVALVLAVRTRVEIVPRGVAAGSGAEVGAAKGATADRATTVEAGVVPADAASARSRLLSVLSVVLVSALAVGTVVLGWSWLRGVLETDVVPGIDAGTLQTTTWVSSVLTGLVVVAVAVVGGFGIGFLRPAGRRSEWLLLAFAPFLLVGTTSLLPALFEDGVDAGTLGTLRGLVSPLWLSVPLLVLFTLVFAGVRRSRDAGQADAVRSALVPVLGLVGLSGLVTAWVHAQQYLWPLVISYGSNTSTPILVRVAATPSAELEPVPFGLVAPLGVLVVFVLLGALCLVATDRIALRAGRRSAD</sequence>
<dbReference type="Gene3D" id="1.10.3720.10">
    <property type="entry name" value="MetI-like"/>
    <property type="match status" value="1"/>
</dbReference>
<feature type="transmembrane region" description="Helical" evidence="6">
    <location>
        <begin position="571"/>
        <end position="592"/>
    </location>
</feature>
<keyword evidence="3 6" id="KW-1133">Transmembrane helix</keyword>
<evidence type="ECO:0000256" key="6">
    <source>
        <dbReference type="SAM" id="Phobius"/>
    </source>
</evidence>
<evidence type="ECO:0000256" key="5">
    <source>
        <dbReference type="SAM" id="MobiDB-lite"/>
    </source>
</evidence>
<evidence type="ECO:0000313" key="8">
    <source>
        <dbReference type="Proteomes" id="UP000000322"/>
    </source>
</evidence>
<feature type="transmembrane region" description="Helical" evidence="6">
    <location>
        <begin position="231"/>
        <end position="252"/>
    </location>
</feature>
<dbReference type="Proteomes" id="UP000000322">
    <property type="component" value="Chromosome"/>
</dbReference>
<feature type="transmembrane region" description="Helical" evidence="6">
    <location>
        <begin position="406"/>
        <end position="429"/>
    </location>
</feature>
<feature type="transmembrane region" description="Helical" evidence="6">
    <location>
        <begin position="362"/>
        <end position="386"/>
    </location>
</feature>